<feature type="region of interest" description="Disordered" evidence="1">
    <location>
        <begin position="164"/>
        <end position="185"/>
    </location>
</feature>
<evidence type="ECO:0000256" key="2">
    <source>
        <dbReference type="SAM" id="SignalP"/>
    </source>
</evidence>
<organism evidence="3 4">
    <name type="scientific">Prorocentrum cordatum</name>
    <dbReference type="NCBI Taxonomy" id="2364126"/>
    <lineage>
        <taxon>Eukaryota</taxon>
        <taxon>Sar</taxon>
        <taxon>Alveolata</taxon>
        <taxon>Dinophyceae</taxon>
        <taxon>Prorocentrales</taxon>
        <taxon>Prorocentraceae</taxon>
        <taxon>Prorocentrum</taxon>
    </lineage>
</organism>
<sequence length="222" mass="23960">MPFPTRPMTLGLALWLPSRSGGVFFMANGGVHDLTVGPYTLKPGDFTELQKGPNEAVFRIFYDGEHTVQMPEGPASLHTGLVADHEGFRAVDANDLQTDLGRAAVGCPRVVSEAEGTDDCREPARRSGPAWPGGSSAASRPRTSWSACSGAAGIQMFQTCARSRTPGTSGTCAWPRSPRRPCGWSGRGLRTAWRSSASFHWWQPCAASRARPSARSSSRRRR</sequence>
<keyword evidence="4" id="KW-1185">Reference proteome</keyword>
<gene>
    <name evidence="3" type="ORF">PCOR1329_LOCUS62615</name>
</gene>
<proteinExistence type="predicted"/>
<comment type="caution">
    <text evidence="3">The sequence shown here is derived from an EMBL/GenBank/DDBJ whole genome shotgun (WGS) entry which is preliminary data.</text>
</comment>
<evidence type="ECO:0000256" key="1">
    <source>
        <dbReference type="SAM" id="MobiDB-lite"/>
    </source>
</evidence>
<keyword evidence="2" id="KW-0732">Signal</keyword>
<accession>A0ABN9W2X9</accession>
<feature type="region of interest" description="Disordered" evidence="1">
    <location>
        <begin position="114"/>
        <end position="144"/>
    </location>
</feature>
<evidence type="ECO:0000313" key="4">
    <source>
        <dbReference type="Proteomes" id="UP001189429"/>
    </source>
</evidence>
<protein>
    <submittedName>
        <fullName evidence="3">Uncharacterized protein</fullName>
    </submittedName>
</protein>
<dbReference type="Proteomes" id="UP001189429">
    <property type="component" value="Unassembled WGS sequence"/>
</dbReference>
<reference evidence="3" key="1">
    <citation type="submission" date="2023-10" db="EMBL/GenBank/DDBJ databases">
        <authorList>
            <person name="Chen Y."/>
            <person name="Shah S."/>
            <person name="Dougan E. K."/>
            <person name="Thang M."/>
            <person name="Chan C."/>
        </authorList>
    </citation>
    <scope>NUCLEOTIDE SEQUENCE [LARGE SCALE GENOMIC DNA]</scope>
</reference>
<dbReference type="EMBL" id="CAUYUJ010017916">
    <property type="protein sequence ID" value="CAK0879082.1"/>
    <property type="molecule type" value="Genomic_DNA"/>
</dbReference>
<feature type="signal peptide" evidence="2">
    <location>
        <begin position="1"/>
        <end position="22"/>
    </location>
</feature>
<name>A0ABN9W2X9_9DINO</name>
<feature type="chain" id="PRO_5046532490" evidence="2">
    <location>
        <begin position="23"/>
        <end position="222"/>
    </location>
</feature>
<evidence type="ECO:0000313" key="3">
    <source>
        <dbReference type="EMBL" id="CAK0879082.1"/>
    </source>
</evidence>